<keyword evidence="5 8" id="KW-0406">Ion transport</keyword>
<dbReference type="PANTHER" id="PTHR35529:SF1">
    <property type="entry name" value="MANGANESE EFFLUX PUMP MNTP-RELATED"/>
    <property type="match status" value="1"/>
</dbReference>
<keyword evidence="12" id="KW-1185">Reference proteome</keyword>
<evidence type="ECO:0000256" key="7">
    <source>
        <dbReference type="ARBA" id="ARBA00023211"/>
    </source>
</evidence>
<feature type="transmembrane region" description="Helical" evidence="8">
    <location>
        <begin position="139"/>
        <end position="161"/>
    </location>
</feature>
<comment type="caution">
    <text evidence="10">The sequence shown here is derived from an EMBL/GenBank/DDBJ whole genome shotgun (WGS) entry which is preliminary data.</text>
</comment>
<dbReference type="GO" id="GO:0005384">
    <property type="term" value="F:manganese ion transmembrane transporter activity"/>
    <property type="evidence" value="ECO:0007669"/>
    <property type="project" value="UniProtKB-UniRule"/>
</dbReference>
<feature type="chain" id="PRO_5033251997" description="Putative manganese efflux pump MntP" evidence="9">
    <location>
        <begin position="20"/>
        <end position="191"/>
    </location>
</feature>
<dbReference type="AlphaFoldDB" id="A0A171KTR2"/>
<accession>A0A171KTR2</accession>
<feature type="transmembrane region" description="Helical" evidence="8">
    <location>
        <begin position="39"/>
        <end position="58"/>
    </location>
</feature>
<evidence type="ECO:0000256" key="4">
    <source>
        <dbReference type="ARBA" id="ARBA00022989"/>
    </source>
</evidence>
<organism evidence="10 12">
    <name type="scientific">Kerstersia gyiorum</name>
    <dbReference type="NCBI Taxonomy" id="206506"/>
    <lineage>
        <taxon>Bacteria</taxon>
        <taxon>Pseudomonadati</taxon>
        <taxon>Pseudomonadota</taxon>
        <taxon>Betaproteobacteria</taxon>
        <taxon>Burkholderiales</taxon>
        <taxon>Alcaligenaceae</taxon>
        <taxon>Kerstersia</taxon>
    </lineage>
</organism>
<dbReference type="Proteomes" id="UP000292039">
    <property type="component" value="Unassembled WGS sequence"/>
</dbReference>
<reference evidence="10 12" key="1">
    <citation type="submission" date="2015-04" db="EMBL/GenBank/DDBJ databases">
        <title>Genome sequence of Kerstersia gyiorum CG1.</title>
        <authorList>
            <person name="Greninger A.L."/>
            <person name="Kozyreva V."/>
            <person name="Chaturvedi V."/>
        </authorList>
    </citation>
    <scope>NUCLEOTIDE SEQUENCE [LARGE SCALE GENOMIC DNA]</scope>
    <source>
        <strain evidence="10 12">CG1</strain>
    </source>
</reference>
<gene>
    <name evidence="8" type="primary">mntP</name>
    <name evidence="10" type="ORF">AAV32_03930</name>
    <name evidence="11" type="ORF">EV679_1819</name>
</gene>
<feature type="transmembrane region" description="Helical" evidence="8">
    <location>
        <begin position="167"/>
        <end position="186"/>
    </location>
</feature>
<keyword evidence="9" id="KW-0732">Signal</keyword>
<keyword evidence="6 8" id="KW-0472">Membrane</keyword>
<evidence type="ECO:0000256" key="5">
    <source>
        <dbReference type="ARBA" id="ARBA00023065"/>
    </source>
</evidence>
<dbReference type="EMBL" id="SGWZ01000002">
    <property type="protein sequence ID" value="RZS70412.1"/>
    <property type="molecule type" value="Genomic_DNA"/>
</dbReference>
<comment type="similarity">
    <text evidence="8">Belongs to the MntP (TC 9.B.29) family.</text>
</comment>
<reference evidence="11 13" key="2">
    <citation type="submission" date="2019-02" db="EMBL/GenBank/DDBJ databases">
        <title>Genomic Encyclopedia of Type Strains, Phase IV (KMG-IV): sequencing the most valuable type-strain genomes for metagenomic binning, comparative biology and taxonomic classification.</title>
        <authorList>
            <person name="Goeker M."/>
        </authorList>
    </citation>
    <scope>NUCLEOTIDE SEQUENCE [LARGE SCALE GENOMIC DNA]</scope>
    <source>
        <strain evidence="11 13">DSM 16618</strain>
    </source>
</reference>
<dbReference type="OrthoDB" id="9811590at2"/>
<evidence type="ECO:0000256" key="6">
    <source>
        <dbReference type="ARBA" id="ARBA00023136"/>
    </source>
</evidence>
<sequence length="191" mass="20292">MNFASTLLLALAMSTDAFAVAVGKGAALHKPRLTEAMRVGLIFGVVEAITPLIGWLLGRAAAPYIERWDHWVAFALLLALGMHMIWRSFHPAVPSTSEACVRRGRQSFWALALAGLATSIDAMAVGVSLAFIDASIVSTSVMIGLATMTMVTLGVMLGRVLKRLAGHWAECAGGVILILVGLSIVYEHVAH</sequence>
<keyword evidence="2 8" id="KW-1003">Cell membrane</keyword>
<dbReference type="RefSeq" id="WP_068367892.1">
    <property type="nucleotide sequence ID" value="NZ_CBCSEB010000001.1"/>
</dbReference>
<comment type="function">
    <text evidence="8">Probably functions as a manganese efflux pump.</text>
</comment>
<keyword evidence="3 8" id="KW-0812">Transmembrane</keyword>
<evidence type="ECO:0000256" key="8">
    <source>
        <dbReference type="HAMAP-Rule" id="MF_01521"/>
    </source>
</evidence>
<dbReference type="InterPro" id="IPR022929">
    <property type="entry name" value="Put_MntP"/>
</dbReference>
<dbReference type="HAMAP" id="MF_01521">
    <property type="entry name" value="MntP_pump"/>
    <property type="match status" value="1"/>
</dbReference>
<evidence type="ECO:0000313" key="11">
    <source>
        <dbReference type="EMBL" id="RZS70412.1"/>
    </source>
</evidence>
<evidence type="ECO:0000313" key="13">
    <source>
        <dbReference type="Proteomes" id="UP000292039"/>
    </source>
</evidence>
<keyword evidence="7 8" id="KW-0464">Manganese</keyword>
<dbReference type="PATRIC" id="fig|206506.3.peg.853"/>
<dbReference type="Pfam" id="PF02659">
    <property type="entry name" value="Mntp"/>
    <property type="match status" value="1"/>
</dbReference>
<dbReference type="EMBL" id="LBNE01000002">
    <property type="protein sequence ID" value="KKO72279.1"/>
    <property type="molecule type" value="Genomic_DNA"/>
</dbReference>
<dbReference type="GeneID" id="99726482"/>
<feature type="transmembrane region" description="Helical" evidence="8">
    <location>
        <begin position="109"/>
        <end position="132"/>
    </location>
</feature>
<evidence type="ECO:0000256" key="2">
    <source>
        <dbReference type="ARBA" id="ARBA00022475"/>
    </source>
</evidence>
<dbReference type="PANTHER" id="PTHR35529">
    <property type="entry name" value="MANGANESE EFFLUX PUMP MNTP-RELATED"/>
    <property type="match status" value="1"/>
</dbReference>
<dbReference type="InterPro" id="IPR003810">
    <property type="entry name" value="Mntp/YtaF"/>
</dbReference>
<dbReference type="Proteomes" id="UP000078084">
    <property type="component" value="Unassembled WGS sequence"/>
</dbReference>
<protein>
    <recommendedName>
        <fullName evidence="8">Putative manganese efflux pump MntP</fullName>
    </recommendedName>
</protein>
<comment type="subcellular location">
    <subcellularLocation>
        <location evidence="8">Cell membrane</location>
        <topology evidence="8">Multi-pass membrane protein</topology>
    </subcellularLocation>
</comment>
<keyword evidence="1 8" id="KW-0813">Transport</keyword>
<dbReference type="STRING" id="206506.AAV32_03930"/>
<feature type="transmembrane region" description="Helical" evidence="8">
    <location>
        <begin position="70"/>
        <end position="89"/>
    </location>
</feature>
<keyword evidence="4 8" id="KW-1133">Transmembrane helix</keyword>
<evidence type="ECO:0000256" key="9">
    <source>
        <dbReference type="SAM" id="SignalP"/>
    </source>
</evidence>
<dbReference type="GO" id="GO:0005886">
    <property type="term" value="C:plasma membrane"/>
    <property type="evidence" value="ECO:0007669"/>
    <property type="project" value="UniProtKB-SubCell"/>
</dbReference>
<feature type="signal peptide" evidence="9">
    <location>
        <begin position="1"/>
        <end position="19"/>
    </location>
</feature>
<proteinExistence type="inferred from homology"/>
<evidence type="ECO:0000256" key="3">
    <source>
        <dbReference type="ARBA" id="ARBA00022692"/>
    </source>
</evidence>
<evidence type="ECO:0000313" key="10">
    <source>
        <dbReference type="EMBL" id="KKO72279.1"/>
    </source>
</evidence>
<evidence type="ECO:0000313" key="12">
    <source>
        <dbReference type="Proteomes" id="UP000078084"/>
    </source>
</evidence>
<name>A0A171KTR2_9BURK</name>
<evidence type="ECO:0000256" key="1">
    <source>
        <dbReference type="ARBA" id="ARBA00022448"/>
    </source>
</evidence>